<evidence type="ECO:0000256" key="7">
    <source>
        <dbReference type="ARBA" id="ARBA00044229"/>
    </source>
</evidence>
<feature type="domain" description="Nucleotidyl transferase" evidence="11">
    <location>
        <begin position="5"/>
        <end position="152"/>
    </location>
</feature>
<protein>
    <recommendedName>
        <fullName evidence="6">Translation initiation factor eIF2B subunit gamma</fullName>
    </recommendedName>
    <alternativeName>
        <fullName evidence="7">eIF2B GDP-GTP exchange factor subunit gamma</fullName>
    </alternativeName>
</protein>
<keyword evidence="4" id="KW-0396">Initiation factor</keyword>
<dbReference type="Pfam" id="PF00483">
    <property type="entry name" value="NTP_transferase"/>
    <property type="match status" value="1"/>
</dbReference>
<evidence type="ECO:0000256" key="10">
    <source>
        <dbReference type="SAM" id="MobiDB-lite"/>
    </source>
</evidence>
<keyword evidence="5" id="KW-0648">Protein biosynthesis</keyword>
<accession>A0A9W4TS04</accession>
<dbReference type="Proteomes" id="UP001152885">
    <property type="component" value="Unassembled WGS sequence"/>
</dbReference>
<feature type="domain" description="EIF2B subunit epsilon/gamma LbH" evidence="12">
    <location>
        <begin position="306"/>
        <end position="388"/>
    </location>
</feature>
<evidence type="ECO:0000256" key="2">
    <source>
        <dbReference type="ARBA" id="ARBA00007878"/>
    </source>
</evidence>
<feature type="compositionally biased region" description="Acidic residues" evidence="10">
    <location>
        <begin position="436"/>
        <end position="452"/>
    </location>
</feature>
<dbReference type="Pfam" id="PF25084">
    <property type="entry name" value="LbH_EIF2B"/>
    <property type="match status" value="1"/>
</dbReference>
<comment type="subunit">
    <text evidence="9">Component of the translation initiation factor 2B (eIF2B) complex which is a heterodecamer of two sets of five different subunits: alpha, beta, gamma, delta and epsilon. Subunits alpha, beta and delta comprise a regulatory subcomplex and subunits epsilon and gamma comprise a catalytic subcomplex. Within the complex, the hexameric regulatory complex resides at the center, with the two heterodimeric catalytic subcomplexes bound on opposite sides.</text>
</comment>
<dbReference type="InterPro" id="IPR029044">
    <property type="entry name" value="Nucleotide-diphossugar_trans"/>
</dbReference>
<evidence type="ECO:0000259" key="12">
    <source>
        <dbReference type="Pfam" id="PF25084"/>
    </source>
</evidence>
<organism evidence="13 14">
    <name type="scientific">Candida verbasci</name>
    <dbReference type="NCBI Taxonomy" id="1227364"/>
    <lineage>
        <taxon>Eukaryota</taxon>
        <taxon>Fungi</taxon>
        <taxon>Dikarya</taxon>
        <taxon>Ascomycota</taxon>
        <taxon>Saccharomycotina</taxon>
        <taxon>Pichiomycetes</taxon>
        <taxon>Debaryomycetaceae</taxon>
        <taxon>Candida/Lodderomyces clade</taxon>
        <taxon>Candida</taxon>
    </lineage>
</organism>
<evidence type="ECO:0000256" key="8">
    <source>
        <dbReference type="ARBA" id="ARBA00045373"/>
    </source>
</evidence>
<evidence type="ECO:0000313" key="13">
    <source>
        <dbReference type="EMBL" id="CAI5755937.1"/>
    </source>
</evidence>
<evidence type="ECO:0000256" key="5">
    <source>
        <dbReference type="ARBA" id="ARBA00022917"/>
    </source>
</evidence>
<dbReference type="GO" id="GO:0003743">
    <property type="term" value="F:translation initiation factor activity"/>
    <property type="evidence" value="ECO:0007669"/>
    <property type="project" value="UniProtKB-KW"/>
</dbReference>
<dbReference type="EMBL" id="CANTUO010000001">
    <property type="protein sequence ID" value="CAI5755937.1"/>
    <property type="molecule type" value="Genomic_DNA"/>
</dbReference>
<dbReference type="InterPro" id="IPR005835">
    <property type="entry name" value="NTP_transferase_dom"/>
</dbReference>
<dbReference type="InterPro" id="IPR051960">
    <property type="entry name" value="eIF2B_gamma"/>
</dbReference>
<comment type="caution">
    <text evidence="13">The sequence shown here is derived from an EMBL/GenBank/DDBJ whole genome shotgun (WGS) entry which is preliminary data.</text>
</comment>
<dbReference type="PANTHER" id="PTHR45989">
    <property type="entry name" value="TRANSLATION INITIATION FACTOR EIF-2B SUBUNIT GAMMA"/>
    <property type="match status" value="1"/>
</dbReference>
<keyword evidence="3" id="KW-0963">Cytoplasm</keyword>
<evidence type="ECO:0000256" key="4">
    <source>
        <dbReference type="ARBA" id="ARBA00022540"/>
    </source>
</evidence>
<dbReference type="GO" id="GO:0005851">
    <property type="term" value="C:eukaryotic translation initiation factor 2B complex"/>
    <property type="evidence" value="ECO:0007669"/>
    <property type="project" value="TreeGrafter"/>
</dbReference>
<comment type="function">
    <text evidence="8">Acts as a component of the translation initiation factor 2B (eIF2B) complex, which catalyzes the exchange of GDP for GTP on the eukaryotic initiation factor 2 (eIF2) complex gamma subunit. Its guanine nucleotide exchange factor activity is repressed when bound to eIF2 complex phosphorylated on the alpha subunit, thereby limiting the amount of methionyl-initiator methionine tRNA available to the ribosome and consequently global translation is repressed.</text>
</comment>
<sequence>MEFTAVILCGKGKELSPFSLSSRSTGFPKAILPIANKPMIEYVIEWCFKGFFAKILLVTYDNEENSINEWLNKYKKQMELNQEYSPSIDILTISNSNSDESGAILYHIYQIQPTLDNFILLPCDFITNLPPQVLIESYRNKNENDLGILFHYRNTLDLEDKVKSKMFNKNYTIYSEIEPDYYNLLDIYSKVEIEKFHKNLKIRSHMLWRYPNTLISCKLLNSNIFIGSNEIFNIFQMEGDKYNETYFKYRPITKIIRDLARRSWSHSKAKETIGFQIIPKEASFLRANNLPVLMEANRYFMKQQKTNRQQEKGSHISSDSIIGNNTTFGEKTNVKKSVIGDNCIIGKKVKINGCLIFNNVVIKDDIQLENCIIGSNVIVNNKSKLVNCNVENENEVIEGTQSKGDTLLCLTLENLKTNEDNVDTTDGDVLYSEHESESDDDSEEESDEEEYHDEFTGNEDGLFAY</sequence>
<evidence type="ECO:0000256" key="6">
    <source>
        <dbReference type="ARBA" id="ARBA00044196"/>
    </source>
</evidence>
<dbReference type="AlphaFoldDB" id="A0A9W4TS04"/>
<gene>
    <name evidence="13" type="ORF">CANVERA_P0454</name>
</gene>
<name>A0A9W4TS04_9ASCO</name>
<dbReference type="PANTHER" id="PTHR45989:SF1">
    <property type="entry name" value="TRANSLATION INITIATION FACTOR EIF-2B SUBUNIT GAMMA"/>
    <property type="match status" value="1"/>
</dbReference>
<dbReference type="GO" id="GO:0005085">
    <property type="term" value="F:guanyl-nucleotide exchange factor activity"/>
    <property type="evidence" value="ECO:0007669"/>
    <property type="project" value="TreeGrafter"/>
</dbReference>
<evidence type="ECO:0000256" key="3">
    <source>
        <dbReference type="ARBA" id="ARBA00022490"/>
    </source>
</evidence>
<proteinExistence type="inferred from homology"/>
<comment type="subcellular location">
    <subcellularLocation>
        <location evidence="1">Cytoplasm</location>
        <location evidence="1">Cytosol</location>
    </subcellularLocation>
</comment>
<dbReference type="CDD" id="cd04652">
    <property type="entry name" value="LbH_eIF2B_gamma_C"/>
    <property type="match status" value="1"/>
</dbReference>
<dbReference type="Gene3D" id="3.90.550.10">
    <property type="entry name" value="Spore Coat Polysaccharide Biosynthesis Protein SpsA, Chain A"/>
    <property type="match status" value="1"/>
</dbReference>
<reference evidence="13" key="1">
    <citation type="submission" date="2022-12" db="EMBL/GenBank/DDBJ databases">
        <authorList>
            <person name="Brejova B."/>
        </authorList>
    </citation>
    <scope>NUCLEOTIDE SEQUENCE</scope>
</reference>
<evidence type="ECO:0000256" key="1">
    <source>
        <dbReference type="ARBA" id="ARBA00004514"/>
    </source>
</evidence>
<dbReference type="Gene3D" id="2.160.10.10">
    <property type="entry name" value="Hexapeptide repeat proteins"/>
    <property type="match status" value="1"/>
</dbReference>
<feature type="region of interest" description="Disordered" evidence="10">
    <location>
        <begin position="420"/>
        <end position="465"/>
    </location>
</feature>
<comment type="similarity">
    <text evidence="2">Belongs to the eIF-2B gamma/epsilon subunits family.</text>
</comment>
<dbReference type="SUPFAM" id="SSF53448">
    <property type="entry name" value="Nucleotide-diphospho-sugar transferases"/>
    <property type="match status" value="1"/>
</dbReference>
<evidence type="ECO:0000259" key="11">
    <source>
        <dbReference type="Pfam" id="PF00483"/>
    </source>
</evidence>
<dbReference type="GO" id="GO:0005829">
    <property type="term" value="C:cytosol"/>
    <property type="evidence" value="ECO:0007669"/>
    <property type="project" value="UniProtKB-SubCell"/>
</dbReference>
<evidence type="ECO:0000256" key="9">
    <source>
        <dbReference type="ARBA" id="ARBA00046432"/>
    </source>
</evidence>
<dbReference type="OrthoDB" id="10250549at2759"/>
<dbReference type="InterPro" id="IPR056764">
    <property type="entry name" value="LbH_EIF2B3/5"/>
</dbReference>
<dbReference type="GO" id="GO:0002183">
    <property type="term" value="P:cytoplasmic translational initiation"/>
    <property type="evidence" value="ECO:0007669"/>
    <property type="project" value="TreeGrafter"/>
</dbReference>
<evidence type="ECO:0000313" key="14">
    <source>
        <dbReference type="Proteomes" id="UP001152885"/>
    </source>
</evidence>
<keyword evidence="14" id="KW-1185">Reference proteome</keyword>